<dbReference type="AlphaFoldDB" id="A0A8J8T812"/>
<evidence type="ECO:0000313" key="3">
    <source>
        <dbReference type="EMBL" id="TNV84723.1"/>
    </source>
</evidence>
<feature type="region of interest" description="Disordered" evidence="1">
    <location>
        <begin position="255"/>
        <end position="276"/>
    </location>
</feature>
<comment type="caution">
    <text evidence="3">The sequence shown here is derived from an EMBL/GenBank/DDBJ whole genome shotgun (WGS) entry which is preliminary data.</text>
</comment>
<dbReference type="Proteomes" id="UP000785679">
    <property type="component" value="Unassembled WGS sequence"/>
</dbReference>
<keyword evidence="4" id="KW-1185">Reference proteome</keyword>
<gene>
    <name evidence="3" type="ORF">FGO68_gene9819</name>
</gene>
<evidence type="ECO:0000313" key="4">
    <source>
        <dbReference type="Proteomes" id="UP000785679"/>
    </source>
</evidence>
<keyword evidence="2" id="KW-1133">Transmembrane helix</keyword>
<evidence type="ECO:0008006" key="5">
    <source>
        <dbReference type="Google" id="ProtNLM"/>
    </source>
</evidence>
<keyword evidence="2" id="KW-0812">Transmembrane</keyword>
<sequence>MVVGDYWQTLGVPIDQNTLFYYKRSHILYYQQINNNNSISKGRPICPHWTQIWFGARILILCGLLVTAFVPELGLRCSPEIYPIQLFTMFCFDCFTAIVDFIVAQKIFRSPRAKYYQKKIEQTEEQEVLGTEIVSKMQSSAFEEGNEQIEKNELEFWKFAKRQMSLFVIIGLIWGIFSTVFAAAAHWLIAFPTFNQIFNVKCDEHDPQVWEPHGLPAELYMGAHMMITMMYITLYYVLYWIIPYAYNQVAKTDKEKAKEQKAKERKAERQKERALTKKIKNLNQSTNIFDEDLLDEDQLKNTNSSK</sequence>
<evidence type="ECO:0000256" key="2">
    <source>
        <dbReference type="SAM" id="Phobius"/>
    </source>
</evidence>
<reference evidence="3" key="1">
    <citation type="submission" date="2019-06" db="EMBL/GenBank/DDBJ databases">
        <authorList>
            <person name="Zheng W."/>
        </authorList>
    </citation>
    <scope>NUCLEOTIDE SEQUENCE</scope>
    <source>
        <strain evidence="3">QDHG01</strain>
    </source>
</reference>
<keyword evidence="2" id="KW-0472">Membrane</keyword>
<evidence type="ECO:0000256" key="1">
    <source>
        <dbReference type="SAM" id="MobiDB-lite"/>
    </source>
</evidence>
<feature type="compositionally biased region" description="Basic and acidic residues" evidence="1">
    <location>
        <begin position="255"/>
        <end position="275"/>
    </location>
</feature>
<dbReference type="EMBL" id="RRYP01002480">
    <property type="protein sequence ID" value="TNV84723.1"/>
    <property type="molecule type" value="Genomic_DNA"/>
</dbReference>
<feature type="transmembrane region" description="Helical" evidence="2">
    <location>
        <begin position="219"/>
        <end position="242"/>
    </location>
</feature>
<proteinExistence type="predicted"/>
<name>A0A8J8T812_HALGN</name>
<accession>A0A8J8T812</accession>
<organism evidence="3 4">
    <name type="scientific">Halteria grandinella</name>
    <dbReference type="NCBI Taxonomy" id="5974"/>
    <lineage>
        <taxon>Eukaryota</taxon>
        <taxon>Sar</taxon>
        <taxon>Alveolata</taxon>
        <taxon>Ciliophora</taxon>
        <taxon>Intramacronucleata</taxon>
        <taxon>Spirotrichea</taxon>
        <taxon>Stichotrichia</taxon>
        <taxon>Sporadotrichida</taxon>
        <taxon>Halteriidae</taxon>
        <taxon>Halteria</taxon>
    </lineage>
</organism>
<feature type="transmembrane region" description="Helical" evidence="2">
    <location>
        <begin position="52"/>
        <end position="70"/>
    </location>
</feature>
<protein>
    <recommendedName>
        <fullName evidence="5">Transmembrane protein</fullName>
    </recommendedName>
</protein>
<feature type="transmembrane region" description="Helical" evidence="2">
    <location>
        <begin position="166"/>
        <end position="189"/>
    </location>
</feature>
<feature type="transmembrane region" description="Helical" evidence="2">
    <location>
        <begin position="82"/>
        <end position="104"/>
    </location>
</feature>